<dbReference type="HOGENOM" id="CLU_034147_0_1_1"/>
<organism evidence="3 4">
    <name type="scientific">Leersia perrieri</name>
    <dbReference type="NCBI Taxonomy" id="77586"/>
    <lineage>
        <taxon>Eukaryota</taxon>
        <taxon>Viridiplantae</taxon>
        <taxon>Streptophyta</taxon>
        <taxon>Embryophyta</taxon>
        <taxon>Tracheophyta</taxon>
        <taxon>Spermatophyta</taxon>
        <taxon>Magnoliopsida</taxon>
        <taxon>Liliopsida</taxon>
        <taxon>Poales</taxon>
        <taxon>Poaceae</taxon>
        <taxon>BOP clade</taxon>
        <taxon>Oryzoideae</taxon>
        <taxon>Oryzeae</taxon>
        <taxon>Oryzinae</taxon>
        <taxon>Leersia</taxon>
    </lineage>
</organism>
<dbReference type="EnsemblPlants" id="LPERR08G10570.1">
    <property type="protein sequence ID" value="LPERR08G10570.1"/>
    <property type="gene ID" value="LPERR08G10570"/>
</dbReference>
<sequence length="375" mass="41549">MASSTALKGDELGKTEKDKGNVISDDDGACKTTLEVIDSQVYASSETVDVTGYEQSSEDKESLPAEMPDYPMDNEDDLPPMEILPNSSHRDGAIYRGTDIWKTDYYIADRNETGLEAMMFSDPTDCFIHNGTCISHATCHMLQMLSLKLAKIPAEHHSVELYGYIAARDMLDPLLNYFVNFSRDNPIVVEQGSLIHMAGPKRAIRLIGTILNEYDMKIKTGQHEKEDLQLINGVSIIDDIDTWNCSPFKCRIHGDYGAIDIAATRLNFAVEATIEVVISQVQSSFSMQLGCFTSGLHEEIQLFDGAIGESRGLKRSVVAVVMGDQVDLKFKVAGDSCIRAEHCCSFKANMHGHATQEIKTDFALIRVKVTWSTLD</sequence>
<dbReference type="Pfam" id="PF20241">
    <property type="entry name" value="DUF6598"/>
    <property type="match status" value="1"/>
</dbReference>
<feature type="domain" description="DUF6598" evidence="2">
    <location>
        <begin position="141"/>
        <end position="369"/>
    </location>
</feature>
<dbReference type="eggNOG" id="ENOG502R702">
    <property type="taxonomic scope" value="Eukaryota"/>
</dbReference>
<dbReference type="Gramene" id="LPERR08G10570.1">
    <property type="protein sequence ID" value="LPERR08G10570.1"/>
    <property type="gene ID" value="LPERR08G10570"/>
</dbReference>
<name>A0A0D9X7A3_9ORYZ</name>
<protein>
    <recommendedName>
        <fullName evidence="2">DUF6598 domain-containing protein</fullName>
    </recommendedName>
</protein>
<proteinExistence type="predicted"/>
<dbReference type="InterPro" id="IPR046533">
    <property type="entry name" value="DUF6598"/>
</dbReference>
<evidence type="ECO:0000259" key="2">
    <source>
        <dbReference type="Pfam" id="PF20241"/>
    </source>
</evidence>
<feature type="compositionally biased region" description="Basic and acidic residues" evidence="1">
    <location>
        <begin position="8"/>
        <end position="20"/>
    </location>
</feature>
<dbReference type="AlphaFoldDB" id="A0A0D9X7A3"/>
<reference evidence="3" key="3">
    <citation type="submission" date="2015-04" db="UniProtKB">
        <authorList>
            <consortium name="EnsemblPlants"/>
        </authorList>
    </citation>
    <scope>IDENTIFICATION</scope>
</reference>
<reference evidence="3 4" key="1">
    <citation type="submission" date="2012-08" db="EMBL/GenBank/DDBJ databases">
        <title>Oryza genome evolution.</title>
        <authorList>
            <person name="Wing R.A."/>
        </authorList>
    </citation>
    <scope>NUCLEOTIDE SEQUENCE</scope>
</reference>
<dbReference type="PANTHER" id="PTHR33065:SF176">
    <property type="entry name" value="DUF6598 DOMAIN-CONTAINING PROTEIN"/>
    <property type="match status" value="1"/>
</dbReference>
<accession>A0A0D9X7A3</accession>
<keyword evidence="4" id="KW-1185">Reference proteome</keyword>
<reference evidence="4" key="2">
    <citation type="submission" date="2013-12" db="EMBL/GenBank/DDBJ databases">
        <authorList>
            <person name="Yu Y."/>
            <person name="Lee S."/>
            <person name="de Baynast K."/>
            <person name="Wissotski M."/>
            <person name="Liu L."/>
            <person name="Talag J."/>
            <person name="Goicoechea J."/>
            <person name="Angelova A."/>
            <person name="Jetty R."/>
            <person name="Kudrna D."/>
            <person name="Golser W."/>
            <person name="Rivera L."/>
            <person name="Zhang J."/>
            <person name="Wing R."/>
        </authorList>
    </citation>
    <scope>NUCLEOTIDE SEQUENCE</scope>
</reference>
<dbReference type="Proteomes" id="UP000032180">
    <property type="component" value="Chromosome 8"/>
</dbReference>
<feature type="region of interest" description="Disordered" evidence="1">
    <location>
        <begin position="1"/>
        <end position="29"/>
    </location>
</feature>
<dbReference type="STRING" id="77586.A0A0D9X7A3"/>
<evidence type="ECO:0000256" key="1">
    <source>
        <dbReference type="SAM" id="MobiDB-lite"/>
    </source>
</evidence>
<dbReference type="PANTHER" id="PTHR33065">
    <property type="entry name" value="OS07G0486400 PROTEIN"/>
    <property type="match status" value="1"/>
</dbReference>
<evidence type="ECO:0000313" key="3">
    <source>
        <dbReference type="EnsemblPlants" id="LPERR08G10570.1"/>
    </source>
</evidence>
<evidence type="ECO:0000313" key="4">
    <source>
        <dbReference type="Proteomes" id="UP000032180"/>
    </source>
</evidence>